<dbReference type="AlphaFoldDB" id="A0A2P2QH69"/>
<evidence type="ECO:0000313" key="1">
    <source>
        <dbReference type="EMBL" id="MBX66342.1"/>
    </source>
</evidence>
<proteinExistence type="predicted"/>
<protein>
    <submittedName>
        <fullName evidence="1">Uncharacterized protein</fullName>
    </submittedName>
</protein>
<reference evidence="1" key="1">
    <citation type="submission" date="2018-02" db="EMBL/GenBank/DDBJ databases">
        <title>Rhizophora mucronata_Transcriptome.</title>
        <authorList>
            <person name="Meera S.P."/>
            <person name="Sreeshan A."/>
            <person name="Augustine A."/>
        </authorList>
    </citation>
    <scope>NUCLEOTIDE SEQUENCE</scope>
    <source>
        <tissue evidence="1">Leaf</tissue>
    </source>
</reference>
<name>A0A2P2QH69_RHIMU</name>
<sequence length="38" mass="4460">MVVFKELLLLPRMDDLLYFAALILLIYIDRDAPLFFGT</sequence>
<organism evidence="1">
    <name type="scientific">Rhizophora mucronata</name>
    <name type="common">Asiatic mangrove</name>
    <dbReference type="NCBI Taxonomy" id="61149"/>
    <lineage>
        <taxon>Eukaryota</taxon>
        <taxon>Viridiplantae</taxon>
        <taxon>Streptophyta</taxon>
        <taxon>Embryophyta</taxon>
        <taxon>Tracheophyta</taxon>
        <taxon>Spermatophyta</taxon>
        <taxon>Magnoliopsida</taxon>
        <taxon>eudicotyledons</taxon>
        <taxon>Gunneridae</taxon>
        <taxon>Pentapetalae</taxon>
        <taxon>rosids</taxon>
        <taxon>fabids</taxon>
        <taxon>Malpighiales</taxon>
        <taxon>Rhizophoraceae</taxon>
        <taxon>Rhizophora</taxon>
    </lineage>
</organism>
<dbReference type="EMBL" id="GGEC01085858">
    <property type="protein sequence ID" value="MBX66342.1"/>
    <property type="molecule type" value="Transcribed_RNA"/>
</dbReference>
<accession>A0A2P2QH69</accession>